<evidence type="ECO:0000259" key="1">
    <source>
        <dbReference type="Pfam" id="PF01208"/>
    </source>
</evidence>
<dbReference type="InterPro" id="IPR000257">
    <property type="entry name" value="Uroporphyrinogen_deCOase"/>
</dbReference>
<reference evidence="2" key="1">
    <citation type="submission" date="2020-08" db="EMBL/GenBank/DDBJ databases">
        <authorList>
            <person name="Cejkova D."/>
            <person name="Kubasova T."/>
            <person name="Jahodarova E."/>
            <person name="Rychlik I."/>
        </authorList>
    </citation>
    <scope>NUCLEOTIDE SEQUENCE</scope>
    <source>
        <strain evidence="2">An559</strain>
    </source>
</reference>
<reference evidence="2" key="2">
    <citation type="journal article" date="2021" name="Sci. Rep.">
        <title>The distribution of antibiotic resistance genes in chicken gut microbiota commensals.</title>
        <authorList>
            <person name="Juricova H."/>
            <person name="Matiasovicova J."/>
            <person name="Kubasova T."/>
            <person name="Cejkova D."/>
            <person name="Rychlik I."/>
        </authorList>
    </citation>
    <scope>NUCLEOTIDE SEQUENCE</scope>
    <source>
        <strain evidence="2">An559</strain>
    </source>
</reference>
<dbReference type="EMBL" id="JACJKY010000005">
    <property type="protein sequence ID" value="MBM6920345.1"/>
    <property type="molecule type" value="Genomic_DNA"/>
</dbReference>
<protein>
    <recommendedName>
        <fullName evidence="1">Uroporphyrinogen decarboxylase (URO-D) domain-containing protein</fullName>
    </recommendedName>
</protein>
<proteinExistence type="predicted"/>
<comment type="caution">
    <text evidence="2">The sequence shown here is derived from an EMBL/GenBank/DDBJ whole genome shotgun (WGS) entry which is preliminary data.</text>
</comment>
<dbReference type="Gene3D" id="3.20.20.210">
    <property type="match status" value="1"/>
</dbReference>
<sequence length="373" mass="43099">MNFAKLHEDVCFKRAHGQVIWQPRIQCWIDDKLFADGKLPGKYEGMTKPEIYRELGCSARIYEYNDCFYPVYDDTIRTYFKDEGNIRTNYFETPLGTVTQQLKTTPSSWAKLVTKEWVCSEEDLKIFTYIEERTNWAFSQEVFDRVQAEWGDLGAPTIFMPRVSMQRLYIDLMGVEEAVYATIDYPETVEAYFDALRECHFRLIDVINESPINIINFGDNIHSGTLSPSLFEQYVLPEYKLRCERLHKAGKFICSHFDGDNCGLMEFYRETGLDGIEAITPKPQGDVTLEEVHEHLGDMFLLDGIPAVYFDEEFPEEVLVDCVHKILDLFAPNLVLGISDEISSTGDIERVRLVGKIVDEYNAKIRAEQGIEE</sequence>
<dbReference type="GO" id="GO:0004853">
    <property type="term" value="F:uroporphyrinogen decarboxylase activity"/>
    <property type="evidence" value="ECO:0007669"/>
    <property type="project" value="InterPro"/>
</dbReference>
<evidence type="ECO:0000313" key="2">
    <source>
        <dbReference type="EMBL" id="MBM6920345.1"/>
    </source>
</evidence>
<dbReference type="InterPro" id="IPR038071">
    <property type="entry name" value="UROD/MetE-like_sf"/>
</dbReference>
<dbReference type="Pfam" id="PF01208">
    <property type="entry name" value="URO-D"/>
    <property type="match status" value="1"/>
</dbReference>
<dbReference type="SUPFAM" id="SSF51726">
    <property type="entry name" value="UROD/MetE-like"/>
    <property type="match status" value="1"/>
</dbReference>
<organism evidence="2 3">
    <name type="scientific">Merdimmobilis hominis</name>
    <dbReference type="NCBI Taxonomy" id="2897707"/>
    <lineage>
        <taxon>Bacteria</taxon>
        <taxon>Bacillati</taxon>
        <taxon>Bacillota</taxon>
        <taxon>Clostridia</taxon>
        <taxon>Eubacteriales</taxon>
        <taxon>Oscillospiraceae</taxon>
        <taxon>Merdimmobilis</taxon>
    </lineage>
</organism>
<gene>
    <name evidence="2" type="ORF">H6A12_04130</name>
</gene>
<dbReference type="RefSeq" id="WP_204445073.1">
    <property type="nucleotide sequence ID" value="NZ_JACJKY010000005.1"/>
</dbReference>
<name>A0A938X5T0_9FIRM</name>
<dbReference type="GO" id="GO:0006779">
    <property type="term" value="P:porphyrin-containing compound biosynthetic process"/>
    <property type="evidence" value="ECO:0007669"/>
    <property type="project" value="InterPro"/>
</dbReference>
<accession>A0A938X5T0</accession>
<dbReference type="Proteomes" id="UP000774750">
    <property type="component" value="Unassembled WGS sequence"/>
</dbReference>
<evidence type="ECO:0000313" key="3">
    <source>
        <dbReference type="Proteomes" id="UP000774750"/>
    </source>
</evidence>
<keyword evidence="3" id="KW-1185">Reference proteome</keyword>
<dbReference type="AlphaFoldDB" id="A0A938X5T0"/>
<feature type="domain" description="Uroporphyrinogen decarboxylase (URO-D)" evidence="1">
    <location>
        <begin position="173"/>
        <end position="277"/>
    </location>
</feature>